<dbReference type="Proteomes" id="UP000064844">
    <property type="component" value="Chromosome"/>
</dbReference>
<dbReference type="PANTHER" id="PTHR48228">
    <property type="entry name" value="SUCCINYL-COA--D-CITRAMALATE COA-TRANSFERASE"/>
    <property type="match status" value="1"/>
</dbReference>
<dbReference type="Pfam" id="PF02515">
    <property type="entry name" value="CoA_transf_3"/>
    <property type="match status" value="1"/>
</dbReference>
<dbReference type="AlphaFoldDB" id="A0A0S2W1T2"/>
<dbReference type="Gene3D" id="3.40.50.10540">
    <property type="entry name" value="Crotonobetainyl-coa:carnitine coa-transferase, domain 1"/>
    <property type="match status" value="1"/>
</dbReference>
<dbReference type="GeneID" id="93229841"/>
<organism evidence="1 3">
    <name type="scientific">Intestinimonas butyriciproducens</name>
    <dbReference type="NCBI Taxonomy" id="1297617"/>
    <lineage>
        <taxon>Bacteria</taxon>
        <taxon>Bacillati</taxon>
        <taxon>Bacillota</taxon>
        <taxon>Clostridia</taxon>
        <taxon>Eubacteriales</taxon>
        <taxon>Intestinimonas</taxon>
    </lineage>
</organism>
<reference evidence="1 3" key="1">
    <citation type="journal article" date="2015" name="Nat. Commun.">
        <title>Production of butyrate from lysine and the Amadori product fructoselysine by a human gut commensal.</title>
        <authorList>
            <person name="Bui T.P."/>
            <person name="Ritari J."/>
            <person name="Boeren S."/>
            <person name="de Waard P."/>
            <person name="Plugge C.M."/>
            <person name="de Vos W.M."/>
        </authorList>
    </citation>
    <scope>NUCLEOTIDE SEQUENCE [LARGE SCALE GENOMIC DNA]</scope>
    <source>
        <strain evidence="1 3">AF211</strain>
    </source>
</reference>
<accession>A0A0S2W1T2</accession>
<dbReference type="eggNOG" id="COG1804">
    <property type="taxonomic scope" value="Bacteria"/>
</dbReference>
<dbReference type="GO" id="GO:0016740">
    <property type="term" value="F:transferase activity"/>
    <property type="evidence" value="ECO:0007669"/>
    <property type="project" value="UniProtKB-KW"/>
</dbReference>
<evidence type="ECO:0000313" key="1">
    <source>
        <dbReference type="EMBL" id="ALP93307.1"/>
    </source>
</evidence>
<dbReference type="Gene3D" id="3.30.1540.10">
    <property type="entry name" value="formyl-coa transferase, domain 3"/>
    <property type="match status" value="1"/>
</dbReference>
<dbReference type="RefSeq" id="WP_033116348.1">
    <property type="nucleotide sequence ID" value="NZ_CALICV010000086.1"/>
</dbReference>
<dbReference type="PANTHER" id="PTHR48228:SF2">
    <property type="entry name" value="E-CINNAMOYL-COA:R-PHENYLLACTATE COA TRANSFERASE LARGE SUBUNIT"/>
    <property type="match status" value="1"/>
</dbReference>
<evidence type="ECO:0000313" key="2">
    <source>
        <dbReference type="EMBL" id="PVY58888.1"/>
    </source>
</evidence>
<dbReference type="InterPro" id="IPR050509">
    <property type="entry name" value="CoA-transferase_III"/>
</dbReference>
<evidence type="ECO:0000313" key="4">
    <source>
        <dbReference type="Proteomes" id="UP000245778"/>
    </source>
</evidence>
<proteinExistence type="predicted"/>
<reference evidence="2 4" key="3">
    <citation type="submission" date="2018-04" db="EMBL/GenBank/DDBJ databases">
        <title>Genomic Encyclopedia of Type Strains, Phase IV (KMG-IV): sequencing the most valuable type-strain genomes for metagenomic binning, comparative biology and taxonomic classification.</title>
        <authorList>
            <person name="Goeker M."/>
        </authorList>
    </citation>
    <scope>NUCLEOTIDE SEQUENCE [LARGE SCALE GENOMIC DNA]</scope>
    <source>
        <strain evidence="2 4">DSM 26588</strain>
    </source>
</reference>
<name>A0A0S2W1T2_9FIRM</name>
<dbReference type="EMBL" id="CP011307">
    <property type="protein sequence ID" value="ALP93307.1"/>
    <property type="molecule type" value="Genomic_DNA"/>
</dbReference>
<reference evidence="3" key="2">
    <citation type="submission" date="2015-04" db="EMBL/GenBank/DDBJ databases">
        <title>A butyrogenic pathway from the amino acid lysine in a human gut commensal.</title>
        <authorList>
            <person name="de Vos W.M."/>
            <person name="Bui N.T.P."/>
            <person name="Plugge C.M."/>
            <person name="Ritari J."/>
        </authorList>
    </citation>
    <scope>NUCLEOTIDE SEQUENCE [LARGE SCALE GENOMIC DNA]</scope>
    <source>
        <strain evidence="3">AF211</strain>
    </source>
</reference>
<keyword evidence="3" id="KW-1185">Reference proteome</keyword>
<evidence type="ECO:0000313" key="3">
    <source>
        <dbReference type="Proteomes" id="UP000064844"/>
    </source>
</evidence>
<dbReference type="Proteomes" id="UP000245778">
    <property type="component" value="Unassembled WGS sequence"/>
</dbReference>
<gene>
    <name evidence="2" type="ORF">C7373_103176</name>
    <name evidence="1" type="ORF">IB211_00913</name>
</gene>
<dbReference type="InterPro" id="IPR003673">
    <property type="entry name" value="CoA-Trfase_fam_III"/>
</dbReference>
<keyword evidence="1" id="KW-0808">Transferase</keyword>
<dbReference type="OrthoDB" id="9797653at2"/>
<dbReference type="InterPro" id="IPR044855">
    <property type="entry name" value="CoA-Trfase_III_dom3_sf"/>
</dbReference>
<protein>
    <submittedName>
        <fullName evidence="2">Crotonobetainyl-CoA:carnitine CoA-transferase CaiB-like acyl-CoA transferase</fullName>
    </submittedName>
    <submittedName>
        <fullName evidence="1">Putative CoA-transferase</fullName>
    </submittedName>
</protein>
<dbReference type="InterPro" id="IPR023606">
    <property type="entry name" value="CoA-Trfase_III_dom_1_sf"/>
</dbReference>
<dbReference type="STRING" id="1297617.IB211_00913"/>
<dbReference type="KEGG" id="ibu:IB211_00913"/>
<sequence>MSFHQPLKGIRVIDFCTHGAGPAACKMLADWGAEVIKVEPLEGEAGRYTSKVLGMRADELDNPHAELINANKKSLPLNLKHPEGKAVMDKLLASANVFVSNYRIRALDKLGIGWEEMHAKHPHIIWAVLTGFGLYGPAANNAGFDTVAFWARSGAMIDFSENGELPLTPPFALGDFTTACSLAAGIAAACYQQAKTGQGERVVTSLYGQGLWANSAVFQAVNHGNPWPKSRKLPDSPLRNTYRCKDGTWVMMGTVIYDRYFPVVCKMIGREDLISDERFNTEAAAKINSRAFVDILDEVFATKDYDEWAKLLTENDIAYDRVNHIKDTIDDPQAWENGFIYKYITREGKEDLVVGTPVKFGDCVPAPHLNAPLLGEHSAEILKALGYSEDQIKALNDAQTTIVR</sequence>
<dbReference type="SUPFAM" id="SSF89796">
    <property type="entry name" value="CoA-transferase family III (CaiB/BaiF)"/>
    <property type="match status" value="1"/>
</dbReference>
<dbReference type="EMBL" id="QEKK01000003">
    <property type="protein sequence ID" value="PVY58888.1"/>
    <property type="molecule type" value="Genomic_DNA"/>
</dbReference>